<dbReference type="Proteomes" id="UP000233551">
    <property type="component" value="Unassembled WGS sequence"/>
</dbReference>
<dbReference type="AlphaFoldDB" id="A0A2I0KBF0"/>
<gene>
    <name evidence="1" type="ORF">CRG98_013758</name>
</gene>
<name>A0A2I0KBF0_PUNGR</name>
<evidence type="ECO:0000313" key="2">
    <source>
        <dbReference type="Proteomes" id="UP000233551"/>
    </source>
</evidence>
<accession>A0A2I0KBF0</accession>
<proteinExistence type="predicted"/>
<reference evidence="1 2" key="1">
    <citation type="submission" date="2017-11" db="EMBL/GenBank/DDBJ databases">
        <title>De-novo sequencing of pomegranate (Punica granatum L.) genome.</title>
        <authorList>
            <person name="Akparov Z."/>
            <person name="Amiraslanov A."/>
            <person name="Hajiyeva S."/>
            <person name="Abbasov M."/>
            <person name="Kaur K."/>
            <person name="Hamwieh A."/>
            <person name="Solovyev V."/>
            <person name="Salamov A."/>
            <person name="Braich B."/>
            <person name="Kosarev P."/>
            <person name="Mahmoud A."/>
            <person name="Hajiyev E."/>
            <person name="Babayeva S."/>
            <person name="Izzatullayeva V."/>
            <person name="Mammadov A."/>
            <person name="Mammadov A."/>
            <person name="Sharifova S."/>
            <person name="Ojaghi J."/>
            <person name="Eynullazada K."/>
            <person name="Bayramov B."/>
            <person name="Abdulazimova A."/>
            <person name="Shahmuradov I."/>
        </authorList>
    </citation>
    <scope>NUCLEOTIDE SEQUENCE [LARGE SCALE GENOMIC DNA]</scope>
    <source>
        <strain evidence="2">cv. AG2017</strain>
        <tissue evidence="1">Leaf</tissue>
    </source>
</reference>
<evidence type="ECO:0000313" key="1">
    <source>
        <dbReference type="EMBL" id="PKI65854.1"/>
    </source>
</evidence>
<dbReference type="EMBL" id="PGOL01000722">
    <property type="protein sequence ID" value="PKI65854.1"/>
    <property type="molecule type" value="Genomic_DNA"/>
</dbReference>
<sequence>MSSYELLYYMYLLWMLCSLSWYNCVSMSTLGGLHTVPWAPAVVSKLALVGGIHDDSRSMRNAAASMGMLRLKQGTAFYGRRAWRLQAWVSGAVGLHSARS</sequence>
<organism evidence="1 2">
    <name type="scientific">Punica granatum</name>
    <name type="common">Pomegranate</name>
    <dbReference type="NCBI Taxonomy" id="22663"/>
    <lineage>
        <taxon>Eukaryota</taxon>
        <taxon>Viridiplantae</taxon>
        <taxon>Streptophyta</taxon>
        <taxon>Embryophyta</taxon>
        <taxon>Tracheophyta</taxon>
        <taxon>Spermatophyta</taxon>
        <taxon>Magnoliopsida</taxon>
        <taxon>eudicotyledons</taxon>
        <taxon>Gunneridae</taxon>
        <taxon>Pentapetalae</taxon>
        <taxon>rosids</taxon>
        <taxon>malvids</taxon>
        <taxon>Myrtales</taxon>
        <taxon>Lythraceae</taxon>
        <taxon>Punica</taxon>
    </lineage>
</organism>
<keyword evidence="2" id="KW-1185">Reference proteome</keyword>
<comment type="caution">
    <text evidence="1">The sequence shown here is derived from an EMBL/GenBank/DDBJ whole genome shotgun (WGS) entry which is preliminary data.</text>
</comment>
<protein>
    <submittedName>
        <fullName evidence="1">Uncharacterized protein</fullName>
    </submittedName>
</protein>